<dbReference type="EMBL" id="FXTB01000006">
    <property type="protein sequence ID" value="SMO74281.1"/>
    <property type="molecule type" value="Genomic_DNA"/>
</dbReference>
<dbReference type="SUPFAM" id="SSF82153">
    <property type="entry name" value="FAS1 domain"/>
    <property type="match status" value="4"/>
</dbReference>
<feature type="domain" description="FAS1" evidence="2">
    <location>
        <begin position="37"/>
        <end position="170"/>
    </location>
</feature>
<dbReference type="PANTHER" id="PTHR10900">
    <property type="entry name" value="PERIOSTIN-RELATED"/>
    <property type="match status" value="1"/>
</dbReference>
<organism evidence="3 4">
    <name type="scientific">Saccharicrinis carchari</name>
    <dbReference type="NCBI Taxonomy" id="1168039"/>
    <lineage>
        <taxon>Bacteria</taxon>
        <taxon>Pseudomonadati</taxon>
        <taxon>Bacteroidota</taxon>
        <taxon>Bacteroidia</taxon>
        <taxon>Marinilabiliales</taxon>
        <taxon>Marinilabiliaceae</taxon>
        <taxon>Saccharicrinis</taxon>
    </lineage>
</organism>
<reference evidence="3 4" key="1">
    <citation type="submission" date="2017-05" db="EMBL/GenBank/DDBJ databases">
        <authorList>
            <person name="Varghese N."/>
            <person name="Submissions S."/>
        </authorList>
    </citation>
    <scope>NUCLEOTIDE SEQUENCE [LARGE SCALE GENOMIC DNA]</scope>
    <source>
        <strain evidence="3 4">DSM 27040</strain>
    </source>
</reference>
<dbReference type="FunFam" id="2.30.180.10:FF:000032">
    <property type="entry name" value="Fasciclin domain-containing protein, putative"/>
    <property type="match status" value="4"/>
</dbReference>
<proteinExistence type="predicted"/>
<sequence>MKAQKFSFYSIFAMLMFLGFSLTSCDDDDDKPKPVETNTVVDIALSSQDFSILVAALTKADLVSTLNGNGPFTVFAPTNTAFTDLFATMEGVSGIDDLSAEALTPILLSHVVAGDVRSSALTNGAVPTLNTGKSIVVDISNGVVIDGDVTVTGADKVADNGVVHIVNKVISPENYEEPNTVVDIALGNDDFSILVEALTKADLVSTLSGTGPFTVFAPNNAAFETLFATMDGVSGIADLSAEALTPILLSHVVSGNVLAADLANGTVPTLNTNKKLFVDISAGVVIDGDVNVTDADVLGDNGVIHIVDKVISAQNYTIVDIAVRNPDFSILVEALAKVELVSTLQGEGPFTVFAPTNTAFEALFAALEGVSGIADLSKEALTPILLSHVVAGNVMSTDLSSGSVPTLNDGKSIRVDVGDGVKIDYGITVTAADISASNGVVHVIDKVISASNATSVVDIAAGNMEFSILVEALTKAELVETLQGEGPFTVFAPNNAAFEALFATLDGVTGIADLSKETLTPILLSHVVAGKVMSTDLTNGEVQTLNTAKKIAVDISHGVVIDGDVNVITADLDADNGVVHVVGKVIMP</sequence>
<feature type="domain" description="FAS1" evidence="2">
    <location>
        <begin position="315"/>
        <end position="448"/>
    </location>
</feature>
<dbReference type="PANTHER" id="PTHR10900:SF77">
    <property type="entry name" value="FI19380P1"/>
    <property type="match status" value="1"/>
</dbReference>
<dbReference type="Pfam" id="PF02469">
    <property type="entry name" value="Fasciclin"/>
    <property type="match status" value="4"/>
</dbReference>
<dbReference type="InterPro" id="IPR000782">
    <property type="entry name" value="FAS1_domain"/>
</dbReference>
<gene>
    <name evidence="3" type="ORF">SAMN06265379_10698</name>
</gene>
<dbReference type="Gene3D" id="2.30.180.10">
    <property type="entry name" value="FAS1 domain"/>
    <property type="match status" value="4"/>
</dbReference>
<evidence type="ECO:0000259" key="2">
    <source>
        <dbReference type="PROSITE" id="PS50213"/>
    </source>
</evidence>
<evidence type="ECO:0000313" key="4">
    <source>
        <dbReference type="Proteomes" id="UP000319040"/>
    </source>
</evidence>
<keyword evidence="4" id="KW-1185">Reference proteome</keyword>
<name>A0A521DT36_SACCC</name>
<evidence type="ECO:0000256" key="1">
    <source>
        <dbReference type="SAM" id="SignalP"/>
    </source>
</evidence>
<feature type="signal peptide" evidence="1">
    <location>
        <begin position="1"/>
        <end position="25"/>
    </location>
</feature>
<dbReference type="AlphaFoldDB" id="A0A521DT36"/>
<feature type="chain" id="PRO_5022156269" evidence="1">
    <location>
        <begin position="26"/>
        <end position="588"/>
    </location>
</feature>
<protein>
    <submittedName>
        <fullName evidence="3">Transforming growth factor-beta-induced protein</fullName>
    </submittedName>
</protein>
<dbReference type="SMART" id="SM00554">
    <property type="entry name" value="FAS1"/>
    <property type="match status" value="4"/>
</dbReference>
<dbReference type="RefSeq" id="WP_142533807.1">
    <property type="nucleotide sequence ID" value="NZ_FXTB01000006.1"/>
</dbReference>
<dbReference type="PROSITE" id="PS51257">
    <property type="entry name" value="PROKAR_LIPOPROTEIN"/>
    <property type="match status" value="1"/>
</dbReference>
<dbReference type="Proteomes" id="UP000319040">
    <property type="component" value="Unassembled WGS sequence"/>
</dbReference>
<feature type="domain" description="FAS1" evidence="2">
    <location>
        <begin position="178"/>
        <end position="311"/>
    </location>
</feature>
<dbReference type="InterPro" id="IPR036378">
    <property type="entry name" value="FAS1_dom_sf"/>
</dbReference>
<evidence type="ECO:0000313" key="3">
    <source>
        <dbReference type="EMBL" id="SMO74281.1"/>
    </source>
</evidence>
<dbReference type="GO" id="GO:0005615">
    <property type="term" value="C:extracellular space"/>
    <property type="evidence" value="ECO:0007669"/>
    <property type="project" value="TreeGrafter"/>
</dbReference>
<dbReference type="PROSITE" id="PS50213">
    <property type="entry name" value="FAS1"/>
    <property type="match status" value="4"/>
</dbReference>
<accession>A0A521DT36</accession>
<feature type="domain" description="FAS1" evidence="2">
    <location>
        <begin position="453"/>
        <end position="586"/>
    </location>
</feature>
<keyword evidence="1" id="KW-0732">Signal</keyword>
<dbReference type="InterPro" id="IPR050904">
    <property type="entry name" value="Adhesion/Biosynth-related"/>
</dbReference>
<dbReference type="OrthoDB" id="1119934at2"/>